<proteinExistence type="inferred from homology"/>
<evidence type="ECO:0000256" key="2">
    <source>
        <dbReference type="ARBA" id="ARBA00022723"/>
    </source>
</evidence>
<dbReference type="GO" id="GO:0004497">
    <property type="term" value="F:monooxygenase activity"/>
    <property type="evidence" value="ECO:0007669"/>
    <property type="project" value="InterPro"/>
</dbReference>
<accession>A0A163IRF3</accession>
<comment type="similarity">
    <text evidence="1">Belongs to the cytochrome P450 family.</text>
</comment>
<sequence length="511" mass="57987">MTSLKKSQHPYLQTAGLIAGGTSLVLAALAYKYPNRPIFSDCRDDILTADALPLLGMTPAIFKHRQTIHDYFASLIDRFDEMTGTGVGIGIPRVILTIDPRNIDHILRLKFENYIKGPIVDDAAGDLLGHGIFNADGEVWRYQRKAASHIFNIKNFRDNFTKVFLRNLKSMNTDVIDVAAQTKLPLDLHSAIHKYTLDSFLELSFGISLEDMTDEDKTKFVTSFDACQRNVIQRILNPAYRVTESLEGWLMPWKTSMKQHLDIVNKFAFGVVEQRRLELANGGEYTDLLSRFMGAKNHRDQSLGDKELRDVVLNFVVAGRDTTAQSISWTLYELFCNPGVKYKLLAEIKETITDEMETNAAEMYEAVKGMKYANAVFREALRLHPPVPANAKVALQDDVWPDGTQIKKNDYIILTPFGQGKSQDLWGEDAEQFKPERWFTKEGALRSEPPSKWNIFNAGRQVLGTTVALITISSLLRRYDFKLAPDQEITYQVAMTLPMKNGMKVYVKQRK</sequence>
<dbReference type="InterPro" id="IPR001128">
    <property type="entry name" value="Cyt_P450"/>
</dbReference>
<evidence type="ECO:0000256" key="3">
    <source>
        <dbReference type="ARBA" id="ARBA00023002"/>
    </source>
</evidence>
<dbReference type="InterPro" id="IPR002401">
    <property type="entry name" value="Cyt_P450_E_grp-I"/>
</dbReference>
<keyword evidence="2" id="KW-0479">Metal-binding</keyword>
<dbReference type="Gene3D" id="1.10.630.10">
    <property type="entry name" value="Cytochrome P450"/>
    <property type="match status" value="1"/>
</dbReference>
<dbReference type="AlphaFoldDB" id="A0A163IRF3"/>
<evidence type="ECO:0000313" key="6">
    <source>
        <dbReference type="Proteomes" id="UP000078561"/>
    </source>
</evidence>
<keyword evidence="6" id="KW-1185">Reference proteome</keyword>
<dbReference type="GO" id="GO:0005506">
    <property type="term" value="F:iron ion binding"/>
    <property type="evidence" value="ECO:0007669"/>
    <property type="project" value="InterPro"/>
</dbReference>
<dbReference type="PRINTS" id="PR00385">
    <property type="entry name" value="P450"/>
</dbReference>
<evidence type="ECO:0008006" key="7">
    <source>
        <dbReference type="Google" id="ProtNLM"/>
    </source>
</evidence>
<dbReference type="GO" id="GO:0020037">
    <property type="term" value="F:heme binding"/>
    <property type="evidence" value="ECO:0007669"/>
    <property type="project" value="InterPro"/>
</dbReference>
<dbReference type="InterPro" id="IPR036396">
    <property type="entry name" value="Cyt_P450_sf"/>
</dbReference>
<dbReference type="PRINTS" id="PR00463">
    <property type="entry name" value="EP450I"/>
</dbReference>
<reference evidence="5" key="1">
    <citation type="submission" date="2016-04" db="EMBL/GenBank/DDBJ databases">
        <authorList>
            <person name="Evans L.H."/>
            <person name="Alamgir A."/>
            <person name="Owens N."/>
            <person name="Weber N.D."/>
            <person name="Virtaneva K."/>
            <person name="Barbian K."/>
            <person name="Babar A."/>
            <person name="Rosenke K."/>
        </authorList>
    </citation>
    <scope>NUCLEOTIDE SEQUENCE [LARGE SCALE GENOMIC DNA]</scope>
    <source>
        <strain evidence="5">CBS 101.48</strain>
    </source>
</reference>
<evidence type="ECO:0000256" key="1">
    <source>
        <dbReference type="ARBA" id="ARBA00010617"/>
    </source>
</evidence>
<dbReference type="SUPFAM" id="SSF48264">
    <property type="entry name" value="Cytochrome P450"/>
    <property type="match status" value="1"/>
</dbReference>
<dbReference type="GO" id="GO:0016705">
    <property type="term" value="F:oxidoreductase activity, acting on paired donors, with incorporation or reduction of molecular oxygen"/>
    <property type="evidence" value="ECO:0007669"/>
    <property type="project" value="InterPro"/>
</dbReference>
<name>A0A163IRF3_ABSGL</name>
<keyword evidence="4" id="KW-0408">Iron</keyword>
<dbReference type="InParanoid" id="A0A163IRF3"/>
<dbReference type="Proteomes" id="UP000078561">
    <property type="component" value="Unassembled WGS sequence"/>
</dbReference>
<evidence type="ECO:0000313" key="5">
    <source>
        <dbReference type="EMBL" id="SAL94934.1"/>
    </source>
</evidence>
<gene>
    <name evidence="5" type="primary">ABSGL_00228.1 scaffold 367</name>
</gene>
<dbReference type="OrthoDB" id="1470350at2759"/>
<protein>
    <recommendedName>
        <fullName evidence="7">Cytochrome P450</fullName>
    </recommendedName>
</protein>
<organism evidence="5">
    <name type="scientific">Absidia glauca</name>
    <name type="common">Pin mould</name>
    <dbReference type="NCBI Taxonomy" id="4829"/>
    <lineage>
        <taxon>Eukaryota</taxon>
        <taxon>Fungi</taxon>
        <taxon>Fungi incertae sedis</taxon>
        <taxon>Mucoromycota</taxon>
        <taxon>Mucoromycotina</taxon>
        <taxon>Mucoromycetes</taxon>
        <taxon>Mucorales</taxon>
        <taxon>Cunninghamellaceae</taxon>
        <taxon>Absidia</taxon>
    </lineage>
</organism>
<dbReference type="STRING" id="4829.A0A163IRF3"/>
<keyword evidence="3" id="KW-0560">Oxidoreductase</keyword>
<dbReference type="EMBL" id="LT550056">
    <property type="protein sequence ID" value="SAL94934.1"/>
    <property type="molecule type" value="Genomic_DNA"/>
</dbReference>
<dbReference type="Pfam" id="PF00067">
    <property type="entry name" value="p450"/>
    <property type="match status" value="1"/>
</dbReference>
<evidence type="ECO:0000256" key="4">
    <source>
        <dbReference type="ARBA" id="ARBA00023004"/>
    </source>
</evidence>
<dbReference type="PANTHER" id="PTHR24296">
    <property type="entry name" value="CYTOCHROME P450"/>
    <property type="match status" value="1"/>
</dbReference>